<dbReference type="SUPFAM" id="SSF53850">
    <property type="entry name" value="Periplasmic binding protein-like II"/>
    <property type="match status" value="1"/>
</dbReference>
<dbReference type="GO" id="GO:0032993">
    <property type="term" value="C:protein-DNA complex"/>
    <property type="evidence" value="ECO:0007669"/>
    <property type="project" value="TreeGrafter"/>
</dbReference>
<comment type="similarity">
    <text evidence="1">Belongs to the LysR transcriptional regulatory family.</text>
</comment>
<evidence type="ECO:0000259" key="5">
    <source>
        <dbReference type="PROSITE" id="PS50931"/>
    </source>
</evidence>
<dbReference type="PANTHER" id="PTHR30346:SF0">
    <property type="entry name" value="HCA OPERON TRANSCRIPTIONAL ACTIVATOR HCAR"/>
    <property type="match status" value="1"/>
</dbReference>
<keyword evidence="4" id="KW-0804">Transcription</keyword>
<keyword evidence="2" id="KW-0805">Transcription regulation</keyword>
<evidence type="ECO:0000256" key="1">
    <source>
        <dbReference type="ARBA" id="ARBA00009437"/>
    </source>
</evidence>
<evidence type="ECO:0000313" key="7">
    <source>
        <dbReference type="Proteomes" id="UP000183995"/>
    </source>
</evidence>
<keyword evidence="3 6" id="KW-0238">DNA-binding</keyword>
<dbReference type="PRINTS" id="PR00039">
    <property type="entry name" value="HTHLYSR"/>
</dbReference>
<dbReference type="Gene3D" id="1.10.10.10">
    <property type="entry name" value="Winged helix-like DNA-binding domain superfamily/Winged helix DNA-binding domain"/>
    <property type="match status" value="1"/>
</dbReference>
<organism evidence="6 7">
    <name type="scientific">Sporobacter termitidis DSM 10068</name>
    <dbReference type="NCBI Taxonomy" id="1123282"/>
    <lineage>
        <taxon>Bacteria</taxon>
        <taxon>Bacillati</taxon>
        <taxon>Bacillota</taxon>
        <taxon>Clostridia</taxon>
        <taxon>Eubacteriales</taxon>
        <taxon>Oscillospiraceae</taxon>
        <taxon>Sporobacter</taxon>
    </lineage>
</organism>
<dbReference type="InterPro" id="IPR036388">
    <property type="entry name" value="WH-like_DNA-bd_sf"/>
</dbReference>
<sequence length="312" mass="36156">MYNITFQQIETFLTVAEHLNLSDAAETLFLSQSSVSKTIRRFEDGLGLVLFERKNRGLALTKEGEDLYSKLRIHYSDICKDIQITKDLKTKTHQVIRIGYPSTYDSSEDYDKLKQIINDYANKHPEIELNEDLFDFRELRQALTFGYVDIAFSPDFILNDIPDISQKKVLRSRSCLAMSAKHPLAMANSLKEIDFEELKKEVFYTVPLNNELNNKKEAFRRLEKYGIRPCDVQFASNFQSLLRVIRRGRGMSLCGYFPNAPGHEEIKYFTLPPSDDDPILMATWKTNSITKEVRNFIEILPDDPEGMTVFKH</sequence>
<evidence type="ECO:0000256" key="4">
    <source>
        <dbReference type="ARBA" id="ARBA00023163"/>
    </source>
</evidence>
<dbReference type="Pfam" id="PF03466">
    <property type="entry name" value="LysR_substrate"/>
    <property type="match status" value="1"/>
</dbReference>
<dbReference type="CDD" id="cd05466">
    <property type="entry name" value="PBP2_LTTR_substrate"/>
    <property type="match status" value="1"/>
</dbReference>
<dbReference type="InterPro" id="IPR036390">
    <property type="entry name" value="WH_DNA-bd_sf"/>
</dbReference>
<dbReference type="OrthoDB" id="9803735at2"/>
<dbReference type="SUPFAM" id="SSF46785">
    <property type="entry name" value="Winged helix' DNA-binding domain"/>
    <property type="match status" value="1"/>
</dbReference>
<dbReference type="PANTHER" id="PTHR30346">
    <property type="entry name" value="TRANSCRIPTIONAL DUAL REGULATOR HCAR-RELATED"/>
    <property type="match status" value="1"/>
</dbReference>
<dbReference type="Proteomes" id="UP000183995">
    <property type="component" value="Unassembled WGS sequence"/>
</dbReference>
<dbReference type="STRING" id="1123282.SAMN02745823_03537"/>
<dbReference type="PROSITE" id="PS50931">
    <property type="entry name" value="HTH_LYSR"/>
    <property type="match status" value="1"/>
</dbReference>
<dbReference type="AlphaFoldDB" id="A0A1M5ZCW8"/>
<dbReference type="Pfam" id="PF00126">
    <property type="entry name" value="HTH_1"/>
    <property type="match status" value="1"/>
</dbReference>
<evidence type="ECO:0000256" key="2">
    <source>
        <dbReference type="ARBA" id="ARBA00023015"/>
    </source>
</evidence>
<evidence type="ECO:0000256" key="3">
    <source>
        <dbReference type="ARBA" id="ARBA00023125"/>
    </source>
</evidence>
<dbReference type="RefSeq" id="WP_073082206.1">
    <property type="nucleotide sequence ID" value="NZ_FQXV01000017.1"/>
</dbReference>
<reference evidence="6 7" key="1">
    <citation type="submission" date="2016-11" db="EMBL/GenBank/DDBJ databases">
        <authorList>
            <person name="Jaros S."/>
            <person name="Januszkiewicz K."/>
            <person name="Wedrychowicz H."/>
        </authorList>
    </citation>
    <scope>NUCLEOTIDE SEQUENCE [LARGE SCALE GENOMIC DNA]</scope>
    <source>
        <strain evidence="6 7">DSM 10068</strain>
    </source>
</reference>
<dbReference type="GO" id="GO:0003677">
    <property type="term" value="F:DNA binding"/>
    <property type="evidence" value="ECO:0007669"/>
    <property type="project" value="UniProtKB-KW"/>
</dbReference>
<dbReference type="FunFam" id="1.10.10.10:FF:000001">
    <property type="entry name" value="LysR family transcriptional regulator"/>
    <property type="match status" value="1"/>
</dbReference>
<protein>
    <submittedName>
        <fullName evidence="6">DNA-binding transcriptional regulator, LysR family</fullName>
    </submittedName>
</protein>
<feature type="domain" description="HTH lysR-type" evidence="5">
    <location>
        <begin position="4"/>
        <end position="61"/>
    </location>
</feature>
<name>A0A1M5ZCW8_9FIRM</name>
<gene>
    <name evidence="6" type="ORF">SAMN02745823_03537</name>
</gene>
<dbReference type="EMBL" id="FQXV01000017">
    <property type="protein sequence ID" value="SHI22019.1"/>
    <property type="molecule type" value="Genomic_DNA"/>
</dbReference>
<dbReference type="InterPro" id="IPR000847">
    <property type="entry name" value="LysR_HTH_N"/>
</dbReference>
<dbReference type="Gene3D" id="3.40.190.10">
    <property type="entry name" value="Periplasmic binding protein-like II"/>
    <property type="match status" value="2"/>
</dbReference>
<keyword evidence="7" id="KW-1185">Reference proteome</keyword>
<evidence type="ECO:0000313" key="6">
    <source>
        <dbReference type="EMBL" id="SHI22019.1"/>
    </source>
</evidence>
<proteinExistence type="inferred from homology"/>
<dbReference type="GO" id="GO:0003700">
    <property type="term" value="F:DNA-binding transcription factor activity"/>
    <property type="evidence" value="ECO:0007669"/>
    <property type="project" value="InterPro"/>
</dbReference>
<dbReference type="InterPro" id="IPR005119">
    <property type="entry name" value="LysR_subst-bd"/>
</dbReference>
<accession>A0A1M5ZCW8</accession>